<feature type="domain" description="Msp4/OMP-like" evidence="1">
    <location>
        <begin position="22"/>
        <end position="81"/>
    </location>
</feature>
<accession>A0A0F3NC61</accession>
<name>A0A0F3NC61_ANAPH</name>
<organism evidence="2 3">
    <name type="scientific">Anaplasma phagocytophilum str. ApMUC09</name>
    <dbReference type="NCBI Taxonomy" id="1359152"/>
    <lineage>
        <taxon>Bacteria</taxon>
        <taxon>Pseudomonadati</taxon>
        <taxon>Pseudomonadota</taxon>
        <taxon>Alphaproteobacteria</taxon>
        <taxon>Rickettsiales</taxon>
        <taxon>Anaplasmataceae</taxon>
        <taxon>Anaplasma</taxon>
        <taxon>phagocytophilum group</taxon>
    </lineage>
</organism>
<dbReference type="EMBL" id="LANV01000001">
    <property type="protein sequence ID" value="KJV64499.1"/>
    <property type="molecule type" value="Genomic_DNA"/>
</dbReference>
<sequence length="138" mass="15161">MSRVPALCLPSVFITKYHVYFIGMYYEINQEKSLGVVPYTCVGLGGNLEGVVDGHITPKLAYRLKAGLSYQLSPEISAFAGVPTITFPRDMMPTVCTCLFGTINSFYSVDFLVVPNVSILLINNMVQTTASIQYFSAI</sequence>
<proteinExistence type="predicted"/>
<evidence type="ECO:0000259" key="1">
    <source>
        <dbReference type="Pfam" id="PF01617"/>
    </source>
</evidence>
<dbReference type="SUPFAM" id="SSF56925">
    <property type="entry name" value="OMPA-like"/>
    <property type="match status" value="1"/>
</dbReference>
<dbReference type="InterPro" id="IPR011250">
    <property type="entry name" value="OMP/PagP_B-barrel"/>
</dbReference>
<dbReference type="AlphaFoldDB" id="A0A0F3NC61"/>
<comment type="caution">
    <text evidence="2">The sequence shown here is derived from an EMBL/GenBank/DDBJ whole genome shotgun (WGS) entry which is preliminary data.</text>
</comment>
<evidence type="ECO:0000313" key="2">
    <source>
        <dbReference type="EMBL" id="KJV64499.1"/>
    </source>
</evidence>
<reference evidence="2 3" key="1">
    <citation type="submission" date="2015-02" db="EMBL/GenBank/DDBJ databases">
        <title>Genome Sequencing of Rickettsiales.</title>
        <authorList>
            <person name="Daugherty S.C."/>
            <person name="Su Q."/>
            <person name="Abolude K."/>
            <person name="Beier-Sexton M."/>
            <person name="Carlyon J.A."/>
            <person name="Carter R."/>
            <person name="Day N.P."/>
            <person name="Dumler S.J."/>
            <person name="Dyachenko V."/>
            <person name="Godinez A."/>
            <person name="Kurtti T.J."/>
            <person name="Lichay M."/>
            <person name="Mullins K.E."/>
            <person name="Ott S."/>
            <person name="Pappas-Brown V."/>
            <person name="Paris D.H."/>
            <person name="Patel P."/>
            <person name="Richards A.L."/>
            <person name="Sadzewicz L."/>
            <person name="Sears K."/>
            <person name="Seidman D."/>
            <person name="Sengamalay N."/>
            <person name="Stenos J."/>
            <person name="Tallon L.J."/>
            <person name="Vincent G."/>
            <person name="Fraser C.M."/>
            <person name="Munderloh U."/>
            <person name="Dunning-Hotopp J.C."/>
        </authorList>
    </citation>
    <scope>NUCLEOTIDE SEQUENCE [LARGE SCALE GENOMIC DNA]</scope>
    <source>
        <strain evidence="2 3">ApMUC09</strain>
    </source>
</reference>
<dbReference type="InterPro" id="IPR002566">
    <property type="entry name" value="Msp4_OMP-like"/>
</dbReference>
<dbReference type="PATRIC" id="fig|1359152.3.peg.695"/>
<evidence type="ECO:0000313" key="3">
    <source>
        <dbReference type="Proteomes" id="UP000033441"/>
    </source>
</evidence>
<gene>
    <name evidence="2" type="ORF">APHMUC_0655</name>
</gene>
<dbReference type="Proteomes" id="UP000033441">
    <property type="component" value="Unassembled WGS sequence"/>
</dbReference>
<dbReference type="Pfam" id="PF01617">
    <property type="entry name" value="Surface_Ag_2"/>
    <property type="match status" value="1"/>
</dbReference>
<protein>
    <submittedName>
        <fullName evidence="2">Surface antigen family protein</fullName>
    </submittedName>
</protein>